<reference evidence="8" key="1">
    <citation type="submission" date="2016-10" db="EMBL/GenBank/DDBJ databases">
        <authorList>
            <person name="Varghese N."/>
            <person name="Submissions S."/>
        </authorList>
    </citation>
    <scope>NUCLEOTIDE SEQUENCE [LARGE SCALE GENOMIC DNA]</scope>
    <source>
        <strain evidence="8">DSM 45789</strain>
    </source>
</reference>
<sequence length="224" mass="23658">MEMNTQQEEMVTSTKKPSLLGIITEPTTQFQRIAEGPVFWSAFLIILLLSSVVMGITSYVAVPHMGVVILAVVGVLIGIPAGLLLTALFQWLFLLLLGGEAGYKKVFALNVYLSVIVLLGSIVQGVGMLLTGDVDAKDLENLTSVTSLAAIIPTDTHMMKAVLSSIEVFSIWHLILTAMGLTVVGKVSSAKGWTIAIVLFVIGVAFAAGAGALGDMVKDFAPPQ</sequence>
<keyword evidence="3 5" id="KW-1133">Transmembrane helix</keyword>
<feature type="transmembrane region" description="Helical" evidence="5">
    <location>
        <begin position="38"/>
        <end position="62"/>
    </location>
</feature>
<feature type="transmembrane region" description="Helical" evidence="5">
    <location>
        <begin position="68"/>
        <end position="97"/>
    </location>
</feature>
<evidence type="ECO:0000313" key="7">
    <source>
        <dbReference type="EMBL" id="SFS36149.1"/>
    </source>
</evidence>
<keyword evidence="4 5" id="KW-0472">Membrane</keyword>
<evidence type="ECO:0000259" key="6">
    <source>
        <dbReference type="Pfam" id="PF04893"/>
    </source>
</evidence>
<dbReference type="Proteomes" id="UP000198660">
    <property type="component" value="Unassembled WGS sequence"/>
</dbReference>
<feature type="transmembrane region" description="Helical" evidence="5">
    <location>
        <begin position="109"/>
        <end position="130"/>
    </location>
</feature>
<evidence type="ECO:0000256" key="4">
    <source>
        <dbReference type="ARBA" id="ARBA00023136"/>
    </source>
</evidence>
<dbReference type="AlphaFoldDB" id="A0A1I6P7J2"/>
<evidence type="ECO:0000313" key="8">
    <source>
        <dbReference type="Proteomes" id="UP000198660"/>
    </source>
</evidence>
<dbReference type="OrthoDB" id="2940219at2"/>
<comment type="subcellular location">
    <subcellularLocation>
        <location evidence="1">Membrane</location>
        <topology evidence="1">Multi-pass membrane protein</topology>
    </subcellularLocation>
</comment>
<feature type="transmembrane region" description="Helical" evidence="5">
    <location>
        <begin position="161"/>
        <end position="181"/>
    </location>
</feature>
<feature type="transmembrane region" description="Helical" evidence="5">
    <location>
        <begin position="193"/>
        <end position="214"/>
    </location>
</feature>
<evidence type="ECO:0000256" key="1">
    <source>
        <dbReference type="ARBA" id="ARBA00004141"/>
    </source>
</evidence>
<protein>
    <submittedName>
        <fullName evidence="7">Yip1 domain-containing protein</fullName>
    </submittedName>
</protein>
<proteinExistence type="predicted"/>
<dbReference type="InterPro" id="IPR006977">
    <property type="entry name" value="Yip1_dom"/>
</dbReference>
<organism evidence="7 8">
    <name type="scientific">Marininema halotolerans</name>
    <dbReference type="NCBI Taxonomy" id="1155944"/>
    <lineage>
        <taxon>Bacteria</taxon>
        <taxon>Bacillati</taxon>
        <taxon>Bacillota</taxon>
        <taxon>Bacilli</taxon>
        <taxon>Bacillales</taxon>
        <taxon>Thermoactinomycetaceae</taxon>
        <taxon>Marininema</taxon>
    </lineage>
</organism>
<evidence type="ECO:0000256" key="3">
    <source>
        <dbReference type="ARBA" id="ARBA00022989"/>
    </source>
</evidence>
<dbReference type="EMBL" id="FPAA01000001">
    <property type="protein sequence ID" value="SFS36149.1"/>
    <property type="molecule type" value="Genomic_DNA"/>
</dbReference>
<name>A0A1I6P7J2_9BACL</name>
<keyword evidence="8" id="KW-1185">Reference proteome</keyword>
<dbReference type="Pfam" id="PF04893">
    <property type="entry name" value="Yip1"/>
    <property type="match status" value="1"/>
</dbReference>
<feature type="domain" description="Yip1" evidence="6">
    <location>
        <begin position="21"/>
        <end position="207"/>
    </location>
</feature>
<dbReference type="GO" id="GO:0016020">
    <property type="term" value="C:membrane"/>
    <property type="evidence" value="ECO:0007669"/>
    <property type="project" value="UniProtKB-SubCell"/>
</dbReference>
<gene>
    <name evidence="7" type="ORF">SAMN05444972_101410</name>
</gene>
<evidence type="ECO:0000256" key="2">
    <source>
        <dbReference type="ARBA" id="ARBA00022692"/>
    </source>
</evidence>
<evidence type="ECO:0000256" key="5">
    <source>
        <dbReference type="SAM" id="Phobius"/>
    </source>
</evidence>
<accession>A0A1I6P7J2</accession>
<keyword evidence="2 5" id="KW-0812">Transmembrane</keyword>